<evidence type="ECO:0000256" key="1">
    <source>
        <dbReference type="SAM" id="MobiDB-lite"/>
    </source>
</evidence>
<dbReference type="EMBL" id="CP120682">
    <property type="protein sequence ID" value="WKN36149.1"/>
    <property type="molecule type" value="Genomic_DNA"/>
</dbReference>
<dbReference type="AlphaFoldDB" id="A0AA49GRX1"/>
<name>A0AA49GRX1_9BACT</name>
<feature type="region of interest" description="Disordered" evidence="1">
    <location>
        <begin position="1"/>
        <end position="49"/>
    </location>
</feature>
<proteinExistence type="predicted"/>
<gene>
    <name evidence="2" type="ORF">K4G66_27665</name>
</gene>
<organism evidence="2">
    <name type="scientific">Roseihalotalea indica</name>
    <dbReference type="NCBI Taxonomy" id="2867963"/>
    <lineage>
        <taxon>Bacteria</taxon>
        <taxon>Pseudomonadati</taxon>
        <taxon>Bacteroidota</taxon>
        <taxon>Cytophagia</taxon>
        <taxon>Cytophagales</taxon>
        <taxon>Catalimonadaceae</taxon>
        <taxon>Roseihalotalea</taxon>
    </lineage>
</organism>
<sequence length="49" mass="5512">MDSLETKAFIASDGNFLKEEVDMDQQGNHEDDDTGCECELPGHDQEDHD</sequence>
<protein>
    <submittedName>
        <fullName evidence="2">Uncharacterized protein</fullName>
    </submittedName>
</protein>
<evidence type="ECO:0000313" key="2">
    <source>
        <dbReference type="EMBL" id="WKN36149.1"/>
    </source>
</evidence>
<feature type="compositionally biased region" description="Basic and acidic residues" evidence="1">
    <location>
        <begin position="40"/>
        <end position="49"/>
    </location>
</feature>
<reference evidence="2" key="1">
    <citation type="journal article" date="2023" name="Comput. Struct. Biotechnol. J.">
        <title>Discovery of a novel marine Bacteroidetes with a rich repertoire of carbohydrate-active enzymes.</title>
        <authorList>
            <person name="Chen B."/>
            <person name="Liu G."/>
            <person name="Chen Q."/>
            <person name="Wang H."/>
            <person name="Liu L."/>
            <person name="Tang K."/>
        </authorList>
    </citation>
    <scope>NUCLEOTIDE SEQUENCE</scope>
    <source>
        <strain evidence="2">TK19036</strain>
    </source>
</reference>
<accession>A0AA49GRX1</accession>
<reference evidence="2" key="2">
    <citation type="journal article" date="2024" name="Antonie Van Leeuwenhoek">
        <title>Roseihalotalea indica gen. nov., sp. nov., a halophilic Bacteroidetes from mesopelagic Southwest Indian Ocean with higher carbohydrate metabolic potential.</title>
        <authorList>
            <person name="Chen B."/>
            <person name="Zhang M."/>
            <person name="Lin D."/>
            <person name="Ye J."/>
            <person name="Tang K."/>
        </authorList>
    </citation>
    <scope>NUCLEOTIDE SEQUENCE</scope>
    <source>
        <strain evidence="2">TK19036</strain>
    </source>
</reference>